<evidence type="ECO:0000313" key="1">
    <source>
        <dbReference type="EMBL" id="ACA96037.1"/>
    </source>
</evidence>
<dbReference type="Proteomes" id="UP000002169">
    <property type="component" value="Chromosome 3"/>
</dbReference>
<sequence>MSDPLVRELGLLRALATHLDRRPLPPEGLTQGYLRREGLGHVREDVDDMIVIRMPGHHAFTELTECILERVPRMERGVAYADVQTELFARMENYIGREPSNVSDQDAQALVAHFEKWFADRALPRRVFVPCVISRTPAPRFEIGPVTFEYIDDITASNVYPRSADDTIAGRPGFDDIVRWMREENADWLAHVYVEGCEPKRAEEIAELSVDLVIVGLQLAAPYLDTRTMSRLDARRGTSQKRAMSEAGGFYSTGWTRREPGLAIGHGTLPDILEKAAPVFVAVGNVVRSFATGSYRLPTLERAWCDAACWFHQALAESIDTIAIANLETALEVLVRAESSRGSERRMVEILSAFFGLGPDDQITPGSLLTTRQFARNIVRDRSRIVSGQLTRLEFGRGAWEYRVHLTNKRTREHFRIGITPGASSSATL</sequence>
<proteinExistence type="predicted"/>
<gene>
    <name evidence="1" type="ordered locus">Bcenmc03_6936</name>
</gene>
<accession>B1KCU0</accession>
<name>B1KCU0_BURO0</name>
<organism evidence="1 2">
    <name type="scientific">Burkholderia orbicola (strain MC0-3)</name>
    <dbReference type="NCBI Taxonomy" id="406425"/>
    <lineage>
        <taxon>Bacteria</taxon>
        <taxon>Pseudomonadati</taxon>
        <taxon>Pseudomonadota</taxon>
        <taxon>Betaproteobacteria</taxon>
        <taxon>Burkholderiales</taxon>
        <taxon>Burkholderiaceae</taxon>
        <taxon>Burkholderia</taxon>
        <taxon>Burkholderia cepacia complex</taxon>
        <taxon>Burkholderia orbicola</taxon>
    </lineage>
</organism>
<dbReference type="AlphaFoldDB" id="B1KCU0"/>
<dbReference type="EMBL" id="CP000960">
    <property type="protein sequence ID" value="ACA96037.1"/>
    <property type="molecule type" value="Genomic_DNA"/>
</dbReference>
<reference evidence="2" key="1">
    <citation type="submission" date="2008-02" db="EMBL/GenBank/DDBJ databases">
        <title>Complete sequence of chromosome 3 of Burkholderia cenocepacia MC0-3.</title>
        <authorList>
            <person name="Copeland A."/>
            <person name="Lucas S."/>
            <person name="Lapidus A."/>
            <person name="Barry K."/>
            <person name="Bruce D."/>
            <person name="Goodwin L."/>
            <person name="Glavina del Rio T."/>
            <person name="Dalin E."/>
            <person name="Tice H."/>
            <person name="Pitluck S."/>
            <person name="Chain P."/>
            <person name="Malfatti S."/>
            <person name="Shin M."/>
            <person name="Vergez L."/>
            <person name="Schmutz J."/>
            <person name="Larimer F."/>
            <person name="Land M."/>
            <person name="Hauser L."/>
            <person name="Kyrpides N."/>
            <person name="Mikhailova N."/>
            <person name="Tiedje J."/>
            <person name="Richardson P."/>
        </authorList>
    </citation>
    <scope>NUCLEOTIDE SEQUENCE [LARGE SCALE GENOMIC DNA]</scope>
    <source>
        <strain evidence="2">MC0-3</strain>
    </source>
</reference>
<dbReference type="KEGG" id="bcm:Bcenmc03_6936"/>
<protein>
    <submittedName>
        <fullName evidence="1">Uncharacterized protein</fullName>
    </submittedName>
</protein>
<dbReference type="HOGENOM" id="CLU_638850_0_0_4"/>
<evidence type="ECO:0000313" key="2">
    <source>
        <dbReference type="Proteomes" id="UP000002169"/>
    </source>
</evidence>